<keyword evidence="1" id="KW-0472">Membrane</keyword>
<feature type="transmembrane region" description="Helical" evidence="1">
    <location>
        <begin position="57"/>
        <end position="78"/>
    </location>
</feature>
<evidence type="ECO:0000256" key="1">
    <source>
        <dbReference type="SAM" id="Phobius"/>
    </source>
</evidence>
<keyword evidence="3" id="KW-1185">Reference proteome</keyword>
<evidence type="ECO:0000313" key="2">
    <source>
        <dbReference type="EMBL" id="MBE2999748.1"/>
    </source>
</evidence>
<protein>
    <recommendedName>
        <fullName evidence="4">Integral membrane protein</fullName>
    </recommendedName>
</protein>
<name>A0ABR9P7D5_9ACTN</name>
<keyword evidence="1" id="KW-1133">Transmembrane helix</keyword>
<organism evidence="2 3">
    <name type="scientific">Nocardiopsis coralli</name>
    <dbReference type="NCBI Taxonomy" id="2772213"/>
    <lineage>
        <taxon>Bacteria</taxon>
        <taxon>Bacillati</taxon>
        <taxon>Actinomycetota</taxon>
        <taxon>Actinomycetes</taxon>
        <taxon>Streptosporangiales</taxon>
        <taxon>Nocardiopsidaceae</taxon>
        <taxon>Nocardiopsis</taxon>
    </lineage>
</organism>
<sequence>MATKPKPGIVVATLVLLILIAAYHLVMGTFSLFGAVVGDPEQAAELLGEEPPPEWSIYLGALSMLVVGAAAVVLAVLVGKSSPSARTAVIGVNTVAAAALLVMMVTTPAFALDAIISAVFLLVTAGLMFSSGAKQHFAASPAGY</sequence>
<feature type="transmembrane region" description="Helical" evidence="1">
    <location>
        <begin position="85"/>
        <end position="104"/>
    </location>
</feature>
<reference evidence="2 3" key="1">
    <citation type="submission" date="2020-09" db="EMBL/GenBank/DDBJ databases">
        <title>Diversity and distribution of actinomycetes associated with coral in the coast of Hainan.</title>
        <authorList>
            <person name="Li F."/>
        </authorList>
    </citation>
    <scope>NUCLEOTIDE SEQUENCE [LARGE SCALE GENOMIC DNA]</scope>
    <source>
        <strain evidence="2 3">HNM0947</strain>
    </source>
</reference>
<dbReference type="Proteomes" id="UP000806528">
    <property type="component" value="Unassembled WGS sequence"/>
</dbReference>
<feature type="transmembrane region" description="Helical" evidence="1">
    <location>
        <begin position="9"/>
        <end position="37"/>
    </location>
</feature>
<gene>
    <name evidence="2" type="ORF">IDM40_13655</name>
</gene>
<dbReference type="RefSeq" id="WP_193122371.1">
    <property type="nucleotide sequence ID" value="NZ_JADBGI010000010.1"/>
</dbReference>
<accession>A0ABR9P7D5</accession>
<evidence type="ECO:0008006" key="4">
    <source>
        <dbReference type="Google" id="ProtNLM"/>
    </source>
</evidence>
<keyword evidence="1" id="KW-0812">Transmembrane</keyword>
<evidence type="ECO:0000313" key="3">
    <source>
        <dbReference type="Proteomes" id="UP000806528"/>
    </source>
</evidence>
<comment type="caution">
    <text evidence="2">The sequence shown here is derived from an EMBL/GenBank/DDBJ whole genome shotgun (WGS) entry which is preliminary data.</text>
</comment>
<proteinExistence type="predicted"/>
<feature type="transmembrane region" description="Helical" evidence="1">
    <location>
        <begin position="110"/>
        <end position="129"/>
    </location>
</feature>
<dbReference type="EMBL" id="JADBGI010000010">
    <property type="protein sequence ID" value="MBE2999748.1"/>
    <property type="molecule type" value="Genomic_DNA"/>
</dbReference>